<accession>A0AAV6YP43</accession>
<dbReference type="EMBL" id="WNYA01063444">
    <property type="protein sequence ID" value="KAG8535558.1"/>
    <property type="molecule type" value="Genomic_DNA"/>
</dbReference>
<dbReference type="GO" id="GO:0005794">
    <property type="term" value="C:Golgi apparatus"/>
    <property type="evidence" value="ECO:0007669"/>
    <property type="project" value="TreeGrafter"/>
</dbReference>
<evidence type="ECO:0000256" key="10">
    <source>
        <dbReference type="ARBA" id="ARBA00022989"/>
    </source>
</evidence>
<evidence type="ECO:0000256" key="6">
    <source>
        <dbReference type="ARBA" id="ARBA00022516"/>
    </source>
</evidence>
<name>A0AAV6YP43_ENGPU</name>
<keyword evidence="11" id="KW-0443">Lipid metabolism</keyword>
<evidence type="ECO:0000256" key="8">
    <source>
        <dbReference type="ARBA" id="ARBA00022723"/>
    </source>
</evidence>
<comment type="caution">
    <text evidence="16">The sequence shown here is derived from an EMBL/GenBank/DDBJ whole genome shotgun (WGS) entry which is preliminary data.</text>
</comment>
<keyword evidence="7 15" id="KW-0812">Transmembrane</keyword>
<evidence type="ECO:0000256" key="4">
    <source>
        <dbReference type="ARBA" id="ARBA00005189"/>
    </source>
</evidence>
<protein>
    <submittedName>
        <fullName evidence="16">Uncharacterized protein</fullName>
    </submittedName>
</protein>
<comment type="pathway">
    <text evidence="4">Lipid metabolism.</text>
</comment>
<reference evidence="16" key="1">
    <citation type="thesis" date="2020" institute="ProQuest LLC" country="789 East Eisenhower Parkway, Ann Arbor, MI, USA">
        <title>Comparative Genomics and Chromosome Evolution.</title>
        <authorList>
            <person name="Mudd A.B."/>
        </authorList>
    </citation>
    <scope>NUCLEOTIDE SEQUENCE</scope>
    <source>
        <strain evidence="16">237g6f4</strain>
        <tissue evidence="16">Blood</tissue>
    </source>
</reference>
<sequence length="72" mass="7672">IDVTELQLSVITVFLLTAIFGTALWDYEIPMTGLPLKALPLLGIVAGTFYSCSNYFRVIFSGGVGKNGSTVA</sequence>
<comment type="cofactor">
    <cofactor evidence="1">
        <name>Mn(2+)</name>
        <dbReference type="ChEBI" id="CHEBI:29035"/>
    </cofactor>
</comment>
<dbReference type="GO" id="GO:0005789">
    <property type="term" value="C:endoplasmic reticulum membrane"/>
    <property type="evidence" value="ECO:0007669"/>
    <property type="project" value="TreeGrafter"/>
</dbReference>
<evidence type="ECO:0000256" key="11">
    <source>
        <dbReference type="ARBA" id="ARBA00023098"/>
    </source>
</evidence>
<evidence type="ECO:0000256" key="3">
    <source>
        <dbReference type="ARBA" id="ARBA00004127"/>
    </source>
</evidence>
<evidence type="ECO:0000256" key="5">
    <source>
        <dbReference type="ARBA" id="ARBA00010441"/>
    </source>
</evidence>
<evidence type="ECO:0000256" key="14">
    <source>
        <dbReference type="ARBA" id="ARBA00023264"/>
    </source>
</evidence>
<keyword evidence="13" id="KW-0594">Phospholipid biosynthesis</keyword>
<keyword evidence="6" id="KW-0444">Lipid biosynthesis</keyword>
<feature type="transmembrane region" description="Helical" evidence="15">
    <location>
        <begin position="39"/>
        <end position="60"/>
    </location>
</feature>
<dbReference type="GO" id="GO:0046872">
    <property type="term" value="F:metal ion binding"/>
    <property type="evidence" value="ECO:0007669"/>
    <property type="project" value="UniProtKB-KW"/>
</dbReference>
<keyword evidence="17" id="KW-1185">Reference proteome</keyword>
<gene>
    <name evidence="16" type="ORF">GDO81_028272</name>
</gene>
<evidence type="ECO:0000256" key="9">
    <source>
        <dbReference type="ARBA" id="ARBA00022842"/>
    </source>
</evidence>
<evidence type="ECO:0000313" key="16">
    <source>
        <dbReference type="EMBL" id="KAG8535558.1"/>
    </source>
</evidence>
<evidence type="ECO:0000256" key="12">
    <source>
        <dbReference type="ARBA" id="ARBA00023136"/>
    </source>
</evidence>
<evidence type="ECO:0000256" key="1">
    <source>
        <dbReference type="ARBA" id="ARBA00001936"/>
    </source>
</evidence>
<dbReference type="PANTHER" id="PTHR10414">
    <property type="entry name" value="ETHANOLAMINEPHOSPHOTRANSFERASE"/>
    <property type="match status" value="1"/>
</dbReference>
<feature type="transmembrane region" description="Helical" evidence="15">
    <location>
        <begin position="6"/>
        <end position="27"/>
    </location>
</feature>
<dbReference type="PANTHER" id="PTHR10414:SF32">
    <property type="entry name" value="CHOLINEPHOSPHOTRANSFERASE 1"/>
    <property type="match status" value="1"/>
</dbReference>
<evidence type="ECO:0000256" key="13">
    <source>
        <dbReference type="ARBA" id="ARBA00023209"/>
    </source>
</evidence>
<evidence type="ECO:0000256" key="15">
    <source>
        <dbReference type="SAM" id="Phobius"/>
    </source>
</evidence>
<comment type="subcellular location">
    <subcellularLocation>
        <location evidence="3">Endomembrane system</location>
        <topology evidence="3">Multi-pass membrane protein</topology>
    </subcellularLocation>
</comment>
<evidence type="ECO:0000256" key="7">
    <source>
        <dbReference type="ARBA" id="ARBA00022692"/>
    </source>
</evidence>
<organism evidence="16 17">
    <name type="scientific">Engystomops pustulosus</name>
    <name type="common">Tungara frog</name>
    <name type="synonym">Physalaemus pustulosus</name>
    <dbReference type="NCBI Taxonomy" id="76066"/>
    <lineage>
        <taxon>Eukaryota</taxon>
        <taxon>Metazoa</taxon>
        <taxon>Chordata</taxon>
        <taxon>Craniata</taxon>
        <taxon>Vertebrata</taxon>
        <taxon>Euteleostomi</taxon>
        <taxon>Amphibia</taxon>
        <taxon>Batrachia</taxon>
        <taxon>Anura</taxon>
        <taxon>Neobatrachia</taxon>
        <taxon>Hyloidea</taxon>
        <taxon>Leptodactylidae</taxon>
        <taxon>Leiuperinae</taxon>
        <taxon>Engystomops</taxon>
    </lineage>
</organism>
<keyword evidence="10 15" id="KW-1133">Transmembrane helix</keyword>
<keyword evidence="14" id="KW-1208">Phospholipid metabolism</keyword>
<dbReference type="GO" id="GO:0004142">
    <property type="term" value="F:diacylglycerol cholinephosphotransferase activity"/>
    <property type="evidence" value="ECO:0007669"/>
    <property type="project" value="TreeGrafter"/>
</dbReference>
<proteinExistence type="inferred from homology"/>
<feature type="non-terminal residue" evidence="16">
    <location>
        <position position="72"/>
    </location>
</feature>
<dbReference type="InterPro" id="IPR014472">
    <property type="entry name" value="CHOPT"/>
</dbReference>
<keyword evidence="9" id="KW-0460">Magnesium</keyword>
<keyword evidence="8" id="KW-0479">Metal-binding</keyword>
<comment type="similarity">
    <text evidence="5">Belongs to the CDP-alcohol phosphatidyltransferase class-I family.</text>
</comment>
<evidence type="ECO:0000313" key="17">
    <source>
        <dbReference type="Proteomes" id="UP000824782"/>
    </source>
</evidence>
<dbReference type="AlphaFoldDB" id="A0AAV6YP43"/>
<dbReference type="Proteomes" id="UP000824782">
    <property type="component" value="Unassembled WGS sequence"/>
</dbReference>
<evidence type="ECO:0000256" key="2">
    <source>
        <dbReference type="ARBA" id="ARBA00001946"/>
    </source>
</evidence>
<feature type="non-terminal residue" evidence="16">
    <location>
        <position position="1"/>
    </location>
</feature>
<keyword evidence="12 15" id="KW-0472">Membrane</keyword>
<comment type="cofactor">
    <cofactor evidence="2">
        <name>Mg(2+)</name>
        <dbReference type="ChEBI" id="CHEBI:18420"/>
    </cofactor>
</comment>